<protein>
    <submittedName>
        <fullName evidence="5">Uncharacterized protein</fullName>
    </submittedName>
</protein>
<feature type="signal peptide" evidence="4">
    <location>
        <begin position="1"/>
        <end position="23"/>
    </location>
</feature>
<evidence type="ECO:0000256" key="3">
    <source>
        <dbReference type="SAM" id="MobiDB-lite"/>
    </source>
</evidence>
<evidence type="ECO:0000313" key="5">
    <source>
        <dbReference type="EMBL" id="CAI9297300.1"/>
    </source>
</evidence>
<evidence type="ECO:0000256" key="1">
    <source>
        <dbReference type="ARBA" id="ARBA00010049"/>
    </source>
</evidence>
<dbReference type="Proteomes" id="UP001177003">
    <property type="component" value="Chromosome 8"/>
</dbReference>
<organism evidence="5 6">
    <name type="scientific">Lactuca saligna</name>
    <name type="common">Willowleaf lettuce</name>
    <dbReference type="NCBI Taxonomy" id="75948"/>
    <lineage>
        <taxon>Eukaryota</taxon>
        <taxon>Viridiplantae</taxon>
        <taxon>Streptophyta</taxon>
        <taxon>Embryophyta</taxon>
        <taxon>Tracheophyta</taxon>
        <taxon>Spermatophyta</taxon>
        <taxon>Magnoliopsida</taxon>
        <taxon>eudicotyledons</taxon>
        <taxon>Gunneridae</taxon>
        <taxon>Pentapetalae</taxon>
        <taxon>asterids</taxon>
        <taxon>campanulids</taxon>
        <taxon>Asterales</taxon>
        <taxon>Asteraceae</taxon>
        <taxon>Cichorioideae</taxon>
        <taxon>Cichorieae</taxon>
        <taxon>Lactucinae</taxon>
        <taxon>Lactuca</taxon>
    </lineage>
</organism>
<accession>A0AA35ZR14</accession>
<dbReference type="PANTHER" id="PTHR31614:SF2">
    <property type="entry name" value="F28N24.16 PROTEIN"/>
    <property type="match status" value="1"/>
</dbReference>
<evidence type="ECO:0000256" key="4">
    <source>
        <dbReference type="SAM" id="SignalP"/>
    </source>
</evidence>
<comment type="similarity">
    <text evidence="1">Belongs to the Ole e I family.</text>
</comment>
<evidence type="ECO:0000313" key="6">
    <source>
        <dbReference type="Proteomes" id="UP001177003"/>
    </source>
</evidence>
<keyword evidence="4" id="KW-0732">Signal</keyword>
<dbReference type="AlphaFoldDB" id="A0AA35ZR14"/>
<feature type="chain" id="PRO_5041388173" evidence="4">
    <location>
        <begin position="24"/>
        <end position="257"/>
    </location>
</feature>
<dbReference type="InterPro" id="IPR006041">
    <property type="entry name" value="Pollen_Ole_e1_allergen"/>
</dbReference>
<feature type="region of interest" description="Disordered" evidence="3">
    <location>
        <begin position="51"/>
        <end position="73"/>
    </location>
</feature>
<evidence type="ECO:0000256" key="2">
    <source>
        <dbReference type="ARBA" id="ARBA00023157"/>
    </source>
</evidence>
<name>A0AA35ZR14_LACSI</name>
<proteinExistence type="inferred from homology"/>
<keyword evidence="6" id="KW-1185">Reference proteome</keyword>
<dbReference type="EMBL" id="OX465084">
    <property type="protein sequence ID" value="CAI9297300.1"/>
    <property type="molecule type" value="Genomic_DNA"/>
</dbReference>
<reference evidence="5" key="1">
    <citation type="submission" date="2023-04" db="EMBL/GenBank/DDBJ databases">
        <authorList>
            <person name="Vijverberg K."/>
            <person name="Xiong W."/>
            <person name="Schranz E."/>
        </authorList>
    </citation>
    <scope>NUCLEOTIDE SEQUENCE</scope>
</reference>
<dbReference type="Pfam" id="PF01190">
    <property type="entry name" value="Pollen_Ole_e_1"/>
    <property type="match status" value="1"/>
</dbReference>
<gene>
    <name evidence="5" type="ORF">LSALG_LOCUS36125</name>
</gene>
<sequence length="257" mass="27734">MANYATLLILSFIALSMATIGHCSWISGGAPPPASIGEVDPGFADELVDELAPSPNGEPTKEKGGPASGPGPAGDFMIQGKRSIWEGFGGVGGDFINQGKASVTPDGGETFIIQGKIYCDPCRIQFPTKISFPLRDVKVVLACHKENSNVETYRVEGMSDENGKYKLKAVGDHAEEICEVSVTESPEINCPDLMDDENHVRVSLTTKHGIKGRARFANPLGFMAEVADPRCKEEINKSMHAWKKKKKKVLCIVQILS</sequence>
<dbReference type="PANTHER" id="PTHR31614">
    <property type="entry name" value="PROTEIN DOWNSTREAM OF FLC-RELATED"/>
    <property type="match status" value="1"/>
</dbReference>
<keyword evidence="2" id="KW-1015">Disulfide bond</keyword>